<dbReference type="Pfam" id="PF07282">
    <property type="entry name" value="Cas12f1-like_TNB"/>
    <property type="match status" value="1"/>
</dbReference>
<keyword evidence="4" id="KW-0862">Zinc</keyword>
<feature type="domain" description="Cas12f1-like TNB" evidence="9">
    <location>
        <begin position="448"/>
        <end position="513"/>
    </location>
</feature>
<dbReference type="EMBL" id="MVBM01000003">
    <property type="protein sequence ID" value="OOK75581.1"/>
    <property type="molecule type" value="Genomic_DNA"/>
</dbReference>
<dbReference type="AlphaFoldDB" id="A0A1V3XAU5"/>
<dbReference type="Proteomes" id="UP000189229">
    <property type="component" value="Unassembled WGS sequence"/>
</dbReference>
<dbReference type="InterPro" id="IPR001959">
    <property type="entry name" value="Transposase"/>
</dbReference>
<feature type="region of interest" description="Disordered" evidence="7">
    <location>
        <begin position="344"/>
        <end position="368"/>
    </location>
</feature>
<name>A0A1V3XAU5_MYCKA</name>
<evidence type="ECO:0000256" key="4">
    <source>
        <dbReference type="ARBA" id="ARBA00022833"/>
    </source>
</evidence>
<evidence type="ECO:0000256" key="2">
    <source>
        <dbReference type="ARBA" id="ARBA00022578"/>
    </source>
</evidence>
<dbReference type="GO" id="GO:0032196">
    <property type="term" value="P:transposition"/>
    <property type="evidence" value="ECO:0007669"/>
    <property type="project" value="UniProtKB-KW"/>
</dbReference>
<keyword evidence="2" id="KW-0815">Transposition</keyword>
<organism evidence="11 12">
    <name type="scientific">Mycobacterium kansasii</name>
    <dbReference type="NCBI Taxonomy" id="1768"/>
    <lineage>
        <taxon>Bacteria</taxon>
        <taxon>Bacillati</taxon>
        <taxon>Actinomycetota</taxon>
        <taxon>Actinomycetes</taxon>
        <taxon>Mycobacteriales</taxon>
        <taxon>Mycobacteriaceae</taxon>
        <taxon>Mycobacterium</taxon>
    </lineage>
</organism>
<evidence type="ECO:0000256" key="5">
    <source>
        <dbReference type="ARBA" id="ARBA00023125"/>
    </source>
</evidence>
<feature type="domain" description="Probable transposase IS891/IS1136/IS1341" evidence="8">
    <location>
        <begin position="299"/>
        <end position="412"/>
    </location>
</feature>
<protein>
    <submittedName>
        <fullName evidence="11">Helix-turn-helix domain protein</fullName>
    </submittedName>
</protein>
<dbReference type="Pfam" id="PF12323">
    <property type="entry name" value="HTH_OrfB_IS605"/>
    <property type="match status" value="1"/>
</dbReference>
<evidence type="ECO:0000256" key="6">
    <source>
        <dbReference type="ARBA" id="ARBA00023172"/>
    </source>
</evidence>
<evidence type="ECO:0000313" key="11">
    <source>
        <dbReference type="EMBL" id="OOK75581.1"/>
    </source>
</evidence>
<dbReference type="NCBIfam" id="NF040570">
    <property type="entry name" value="guided_TnpB"/>
    <property type="match status" value="1"/>
</dbReference>
<comment type="similarity">
    <text evidence="1">In the C-terminal section; belongs to the transposase 35 family.</text>
</comment>
<evidence type="ECO:0000256" key="1">
    <source>
        <dbReference type="ARBA" id="ARBA00008761"/>
    </source>
</evidence>
<feature type="region of interest" description="Disordered" evidence="7">
    <location>
        <begin position="13"/>
        <end position="33"/>
    </location>
</feature>
<comment type="caution">
    <text evidence="11">The sequence shown here is derived from an EMBL/GenBank/DDBJ whole genome shotgun (WGS) entry which is preliminary data.</text>
</comment>
<dbReference type="NCBIfam" id="NF038280">
    <property type="entry name" value="IS607_TnpB"/>
    <property type="match status" value="1"/>
</dbReference>
<dbReference type="GO" id="GO:0006310">
    <property type="term" value="P:DNA recombination"/>
    <property type="evidence" value="ECO:0007669"/>
    <property type="project" value="UniProtKB-KW"/>
</dbReference>
<keyword evidence="3" id="KW-0479">Metal-binding</keyword>
<keyword evidence="5" id="KW-0238">DNA-binding</keyword>
<evidence type="ECO:0000256" key="7">
    <source>
        <dbReference type="SAM" id="MobiDB-lite"/>
    </source>
</evidence>
<evidence type="ECO:0000259" key="9">
    <source>
        <dbReference type="Pfam" id="PF07282"/>
    </source>
</evidence>
<dbReference type="InterPro" id="IPR053470">
    <property type="entry name" value="RNA-guided_DNA_endonuclease"/>
</dbReference>
<dbReference type="GO" id="GO:0003677">
    <property type="term" value="F:DNA binding"/>
    <property type="evidence" value="ECO:0007669"/>
    <property type="project" value="UniProtKB-KW"/>
</dbReference>
<dbReference type="Pfam" id="PF01385">
    <property type="entry name" value="OrfB_IS605"/>
    <property type="match status" value="1"/>
</dbReference>
<feature type="domain" description="Transposase putative helix-turn-helix" evidence="10">
    <location>
        <begin position="80"/>
        <end position="123"/>
    </location>
</feature>
<evidence type="ECO:0000256" key="3">
    <source>
        <dbReference type="ARBA" id="ARBA00022723"/>
    </source>
</evidence>
<dbReference type="InterPro" id="IPR010095">
    <property type="entry name" value="Cas12f1-like_TNB"/>
</dbReference>
<gene>
    <name evidence="11" type="ORF">BZL30_3734</name>
</gene>
<proteinExistence type="inferred from homology"/>
<dbReference type="GO" id="GO:0046872">
    <property type="term" value="F:metal ion binding"/>
    <property type="evidence" value="ECO:0007669"/>
    <property type="project" value="UniProtKB-KW"/>
</dbReference>
<evidence type="ECO:0000259" key="8">
    <source>
        <dbReference type="Pfam" id="PF01385"/>
    </source>
</evidence>
<keyword evidence="6" id="KW-0233">DNA recombination</keyword>
<evidence type="ECO:0000313" key="12">
    <source>
        <dbReference type="Proteomes" id="UP000189229"/>
    </source>
</evidence>
<accession>A0A1V3XAU5</accession>
<feature type="region of interest" description="Disordered" evidence="7">
    <location>
        <begin position="524"/>
        <end position="562"/>
    </location>
</feature>
<sequence length="562" mass="61479">MIAQMRTRAQAARVASATGGVQLPGRPKGDGTPTLSARVELGADFEAHRAVVEAVSVLFTLYGTDPLTGELVEVPSGWVLQAYQYALDPTSAQVAVLESHAGGARFGFNTMLAAVKANLDQRKAERSYGIADDQLTPVVSWSFQQLRNRWNQIKHQIAVRDDGSPWWQDNSKEVYANAVANLAEALSNWDDSRTGERDGPKMGFPRFKRKGRSVKSFTFTTEAMRVEPSRHHVTLPVLGTIHTHESTRKLGRRIESGTARILGATVRFERGRWLVSFTCAVRRQPATVLAGIATADAPVVGIDSGVKDLLVIATPDGIEIARHTAPRELKRALRKLRALQRKAARQIGPWDTRSQRKQDPSRGWQKTQAEIARTHARIANLRTDRIHKLTTSLAKTHQVTGGETLAVKNMMRRPKPKPDPDNRGAFLPNGAAAKTGLNRGLADAGLGEMFRQLDYKTRWYGSHLVKADRWLPSSKMCSGCGVVKTKLHLAERVYHCQHCGLVIDRDRNAAINLTRHALKATAPSTGVVTGGADRKTQPSGTAGGNETGTVSERSAHPKGRAA</sequence>
<evidence type="ECO:0000259" key="10">
    <source>
        <dbReference type="Pfam" id="PF12323"/>
    </source>
</evidence>
<reference evidence="11 12" key="1">
    <citation type="submission" date="2017-02" db="EMBL/GenBank/DDBJ databases">
        <title>Complete genome sequences of Mycobacterium kansasii strains isolated from rhesus macaques.</title>
        <authorList>
            <person name="Panda A."/>
            <person name="Nagaraj S."/>
            <person name="Zhao X."/>
            <person name="Tettelin H."/>
            <person name="Detolla L.J."/>
        </authorList>
    </citation>
    <scope>NUCLEOTIDE SEQUENCE [LARGE SCALE GENOMIC DNA]</scope>
    <source>
        <strain evidence="11 12">11-3813</strain>
    </source>
</reference>
<dbReference type="InterPro" id="IPR021027">
    <property type="entry name" value="Transposase_put_HTH"/>
</dbReference>